<gene>
    <name evidence="5" type="ORF">KUA55_00955</name>
</gene>
<keyword evidence="1" id="KW-0805">Transcription regulation</keyword>
<dbReference type="PANTHER" id="PTHR38445:SF12">
    <property type="entry name" value="GNTR-FAMILY TRANSCRIPTIONAL REGULATOR"/>
    <property type="match status" value="1"/>
</dbReference>
<comment type="caution">
    <text evidence="5">The sequence shown here is derived from an EMBL/GenBank/DDBJ whole genome shotgun (WGS) entry which is preliminary data.</text>
</comment>
<evidence type="ECO:0000259" key="4">
    <source>
        <dbReference type="PROSITE" id="PS50949"/>
    </source>
</evidence>
<evidence type="ECO:0000256" key="1">
    <source>
        <dbReference type="ARBA" id="ARBA00023015"/>
    </source>
</evidence>
<dbReference type="SMART" id="SM00345">
    <property type="entry name" value="HTH_GNTR"/>
    <property type="match status" value="1"/>
</dbReference>
<dbReference type="InterPro" id="IPR000524">
    <property type="entry name" value="Tscrpt_reg_HTH_GntR"/>
</dbReference>
<accession>A0ABS6T8K5</accession>
<dbReference type="PANTHER" id="PTHR38445">
    <property type="entry name" value="HTH-TYPE TRANSCRIPTIONAL REPRESSOR YTRA"/>
    <property type="match status" value="1"/>
</dbReference>
<organism evidence="5 6">
    <name type="scientific">Enterococcus alishanensis</name>
    <dbReference type="NCBI Taxonomy" id="1303817"/>
    <lineage>
        <taxon>Bacteria</taxon>
        <taxon>Bacillati</taxon>
        <taxon>Bacillota</taxon>
        <taxon>Bacilli</taxon>
        <taxon>Lactobacillales</taxon>
        <taxon>Enterococcaceae</taxon>
        <taxon>Enterococcus</taxon>
    </lineage>
</organism>
<evidence type="ECO:0000256" key="2">
    <source>
        <dbReference type="ARBA" id="ARBA00023125"/>
    </source>
</evidence>
<dbReference type="EMBL" id="JAHUZB010000001">
    <property type="protein sequence ID" value="MBV7389232.1"/>
    <property type="molecule type" value="Genomic_DNA"/>
</dbReference>
<evidence type="ECO:0000313" key="6">
    <source>
        <dbReference type="Proteomes" id="UP000774130"/>
    </source>
</evidence>
<evidence type="ECO:0000256" key="3">
    <source>
        <dbReference type="ARBA" id="ARBA00023163"/>
    </source>
</evidence>
<name>A0ABS6T8K5_9ENTE</name>
<protein>
    <submittedName>
        <fullName evidence="5">GntR family transcriptional regulator</fullName>
    </submittedName>
</protein>
<sequence length="126" mass="13752">MILEIDPLSEEAIYSQLKRQIIIGIAKGELSVGEQLPTVRQIADELGVNTMTVSKGYQQLKEAGYLIADRRKGTVVAPLPVITKENRDESLTLILAELALSGITEKELLEKVATILSSFKKGADQS</sequence>
<dbReference type="RefSeq" id="WP_218324299.1">
    <property type="nucleotide sequence ID" value="NZ_JAHUZB010000001.1"/>
</dbReference>
<keyword evidence="2" id="KW-0238">DNA-binding</keyword>
<reference evidence="5 6" key="1">
    <citation type="submission" date="2021-06" db="EMBL/GenBank/DDBJ databases">
        <title>Enterococcus alishanensis sp. nov., a novel lactic acid bacterium isolated from fresh coffee beans.</title>
        <authorList>
            <person name="Chen Y.-S."/>
        </authorList>
    </citation>
    <scope>NUCLEOTIDE SEQUENCE [LARGE SCALE GENOMIC DNA]</scope>
    <source>
        <strain evidence="5 6">ALS3</strain>
    </source>
</reference>
<keyword evidence="3" id="KW-0804">Transcription</keyword>
<evidence type="ECO:0000313" key="5">
    <source>
        <dbReference type="EMBL" id="MBV7389232.1"/>
    </source>
</evidence>
<proteinExistence type="predicted"/>
<dbReference type="Pfam" id="PF00392">
    <property type="entry name" value="GntR"/>
    <property type="match status" value="1"/>
</dbReference>
<keyword evidence="6" id="KW-1185">Reference proteome</keyword>
<dbReference type="CDD" id="cd07377">
    <property type="entry name" value="WHTH_GntR"/>
    <property type="match status" value="1"/>
</dbReference>
<feature type="domain" description="HTH gntR-type" evidence="4">
    <location>
        <begin position="11"/>
        <end position="79"/>
    </location>
</feature>
<dbReference type="Proteomes" id="UP000774130">
    <property type="component" value="Unassembled WGS sequence"/>
</dbReference>
<dbReference type="PROSITE" id="PS50949">
    <property type="entry name" value="HTH_GNTR"/>
    <property type="match status" value="1"/>
</dbReference>